<dbReference type="AlphaFoldDB" id="A0A372LAM1"/>
<evidence type="ECO:0000313" key="1">
    <source>
        <dbReference type="EMBL" id="RFU62349.1"/>
    </source>
</evidence>
<dbReference type="EMBL" id="QVTD01000010">
    <property type="protein sequence ID" value="RFU62349.1"/>
    <property type="molecule type" value="Genomic_DNA"/>
</dbReference>
<evidence type="ECO:0000313" key="2">
    <source>
        <dbReference type="Proteomes" id="UP000262939"/>
    </source>
</evidence>
<reference evidence="1 2" key="1">
    <citation type="submission" date="2018-08" db="EMBL/GenBank/DDBJ databases">
        <title>Bacillus chawlae sp. nov., Bacillus glennii sp. nov., and Bacillus saganii sp. nov. Isolated from the Vehicle Assembly Building at Kennedy Space Center where the Viking Spacecraft were Assembled.</title>
        <authorList>
            <person name="Seuylemezian A."/>
            <person name="Vaishampayan P."/>
        </authorList>
    </citation>
    <scope>NUCLEOTIDE SEQUENCE [LARGE SCALE GENOMIC DNA]</scope>
    <source>
        <strain evidence="1 2">V44-8</strain>
    </source>
</reference>
<gene>
    <name evidence="1" type="ORF">D0466_14310</name>
</gene>
<protein>
    <submittedName>
        <fullName evidence="1">Uncharacterized protein</fullName>
    </submittedName>
</protein>
<comment type="caution">
    <text evidence="1">The sequence shown here is derived from an EMBL/GenBank/DDBJ whole genome shotgun (WGS) entry which is preliminary data.</text>
</comment>
<keyword evidence="2" id="KW-1185">Reference proteome</keyword>
<dbReference type="Proteomes" id="UP000262939">
    <property type="component" value="Unassembled WGS sequence"/>
</dbReference>
<name>A0A372LAM1_9BACI</name>
<proteinExistence type="predicted"/>
<accession>A0A372LAM1</accession>
<organism evidence="1 2">
    <name type="scientific">Peribacillus glennii</name>
    <dbReference type="NCBI Taxonomy" id="2303991"/>
    <lineage>
        <taxon>Bacteria</taxon>
        <taxon>Bacillati</taxon>
        <taxon>Bacillota</taxon>
        <taxon>Bacilli</taxon>
        <taxon>Bacillales</taxon>
        <taxon>Bacillaceae</taxon>
        <taxon>Peribacillus</taxon>
    </lineage>
</organism>
<sequence length="73" mass="8532">MIIYSFDFHCLHYKTMLSSKRTTLFVSGMYQNKKYIFLKVIGKKKDSERFLANKEINIYMGNTAKKHGSCRGA</sequence>